<proteinExistence type="predicted"/>
<dbReference type="SUPFAM" id="SSF47616">
    <property type="entry name" value="GST C-terminal domain-like"/>
    <property type="match status" value="1"/>
</dbReference>
<protein>
    <recommendedName>
        <fullName evidence="5">GST N-terminal domain-containing protein</fullName>
    </recommendedName>
</protein>
<sequence length="372" mass="40600">MGRATLEVRNLKRHEIGNCTMSSAGPQPQGEHQHPVILYHYPFSPYARRVAWYLRLRGIPYLQCLQPPILPRPDIALLGLKHRRIPILSIGRDIYLDTRLILPKLEELIPPSTAHPPLSAPAATTDLALQHLLSLWTTSANGLFSHAQNLLPGADLPLLRDPAFRRDRADYNGPAATASSKEEAAARRVEAISAIRDAISFLETAVLADGREWILGTGKGPALADIEGVWVVHWVTGLKGALDESVISRARYPKVYAWVERFQKAVSEAKGRVGEPRTVNGEEARAVIASAEAPEEGTGVDGEEPVVKAYGLKEGALVEVWPVDSGSAHVDVGRLAGLNAREVVLDTAEGFRVHAPRHGFRVRPLKPAEPSL</sequence>
<comment type="caution">
    <text evidence="3">The sequence shown here is derived from an EMBL/GenBank/DDBJ whole genome shotgun (WGS) entry which is preliminary data.</text>
</comment>
<reference evidence="3" key="2">
    <citation type="submission" date="2023-05" db="EMBL/GenBank/DDBJ databases">
        <authorList>
            <consortium name="Lawrence Berkeley National Laboratory"/>
            <person name="Steindorff A."/>
            <person name="Hensen N."/>
            <person name="Bonometti L."/>
            <person name="Westerberg I."/>
            <person name="Brannstrom I.O."/>
            <person name="Guillou S."/>
            <person name="Cros-Aarteil S."/>
            <person name="Calhoun S."/>
            <person name="Haridas S."/>
            <person name="Kuo A."/>
            <person name="Mondo S."/>
            <person name="Pangilinan J."/>
            <person name="Riley R."/>
            <person name="Labutti K."/>
            <person name="Andreopoulos B."/>
            <person name="Lipzen A."/>
            <person name="Chen C."/>
            <person name="Yanf M."/>
            <person name="Daum C."/>
            <person name="Ng V."/>
            <person name="Clum A."/>
            <person name="Ohm R."/>
            <person name="Martin F."/>
            <person name="Silar P."/>
            <person name="Natvig D."/>
            <person name="Lalanne C."/>
            <person name="Gautier V."/>
            <person name="Ament-Velasquez S.L."/>
            <person name="Kruys A."/>
            <person name="Hutchinson M.I."/>
            <person name="Powell A.J."/>
            <person name="Barry K."/>
            <person name="Miller A.N."/>
            <person name="Grigoriev I.V."/>
            <person name="Debuchy R."/>
            <person name="Gladieux P."/>
            <person name="Thoren M.H."/>
            <person name="Johannesson H."/>
        </authorList>
    </citation>
    <scope>NUCLEOTIDE SEQUENCE</scope>
    <source>
        <strain evidence="3">PSN243</strain>
    </source>
</reference>
<keyword evidence="4" id="KW-1185">Reference proteome</keyword>
<evidence type="ECO:0000259" key="1">
    <source>
        <dbReference type="Pfam" id="PF13417"/>
    </source>
</evidence>
<dbReference type="CDD" id="cd00570">
    <property type="entry name" value="GST_N_family"/>
    <property type="match status" value="1"/>
</dbReference>
<dbReference type="InterPro" id="IPR058268">
    <property type="entry name" value="DUF7962"/>
</dbReference>
<dbReference type="InterPro" id="IPR036249">
    <property type="entry name" value="Thioredoxin-like_sf"/>
</dbReference>
<evidence type="ECO:0000313" key="4">
    <source>
        <dbReference type="Proteomes" id="UP001321760"/>
    </source>
</evidence>
<organism evidence="3 4">
    <name type="scientific">Podospora aff. communis PSN243</name>
    <dbReference type="NCBI Taxonomy" id="3040156"/>
    <lineage>
        <taxon>Eukaryota</taxon>
        <taxon>Fungi</taxon>
        <taxon>Dikarya</taxon>
        <taxon>Ascomycota</taxon>
        <taxon>Pezizomycotina</taxon>
        <taxon>Sordariomycetes</taxon>
        <taxon>Sordariomycetidae</taxon>
        <taxon>Sordariales</taxon>
        <taxon>Podosporaceae</taxon>
        <taxon>Podospora</taxon>
    </lineage>
</organism>
<dbReference type="Pfam" id="PF13417">
    <property type="entry name" value="GST_N_3"/>
    <property type="match status" value="1"/>
</dbReference>
<dbReference type="Gene3D" id="3.40.30.110">
    <property type="match status" value="2"/>
</dbReference>
<dbReference type="InterPro" id="IPR036282">
    <property type="entry name" value="Glutathione-S-Trfase_C_sf"/>
</dbReference>
<dbReference type="Pfam" id="PF25907">
    <property type="entry name" value="DUF7962"/>
    <property type="match status" value="1"/>
</dbReference>
<accession>A0AAV9GVF0</accession>
<dbReference type="EMBL" id="MU865924">
    <property type="protein sequence ID" value="KAK4452336.1"/>
    <property type="molecule type" value="Genomic_DNA"/>
</dbReference>
<feature type="domain" description="DUF7962" evidence="2">
    <location>
        <begin position="147"/>
        <end position="270"/>
    </location>
</feature>
<evidence type="ECO:0000259" key="2">
    <source>
        <dbReference type="Pfam" id="PF25907"/>
    </source>
</evidence>
<feature type="domain" description="GST N-terminal" evidence="1">
    <location>
        <begin position="38"/>
        <end position="110"/>
    </location>
</feature>
<reference evidence="3" key="1">
    <citation type="journal article" date="2023" name="Mol. Phylogenet. Evol.">
        <title>Genome-scale phylogeny and comparative genomics of the fungal order Sordariales.</title>
        <authorList>
            <person name="Hensen N."/>
            <person name="Bonometti L."/>
            <person name="Westerberg I."/>
            <person name="Brannstrom I.O."/>
            <person name="Guillou S."/>
            <person name="Cros-Aarteil S."/>
            <person name="Calhoun S."/>
            <person name="Haridas S."/>
            <person name="Kuo A."/>
            <person name="Mondo S."/>
            <person name="Pangilinan J."/>
            <person name="Riley R."/>
            <person name="LaButti K."/>
            <person name="Andreopoulos B."/>
            <person name="Lipzen A."/>
            <person name="Chen C."/>
            <person name="Yan M."/>
            <person name="Daum C."/>
            <person name="Ng V."/>
            <person name="Clum A."/>
            <person name="Steindorff A."/>
            <person name="Ohm R.A."/>
            <person name="Martin F."/>
            <person name="Silar P."/>
            <person name="Natvig D.O."/>
            <person name="Lalanne C."/>
            <person name="Gautier V."/>
            <person name="Ament-Velasquez S.L."/>
            <person name="Kruys A."/>
            <person name="Hutchinson M.I."/>
            <person name="Powell A.J."/>
            <person name="Barry K."/>
            <person name="Miller A.N."/>
            <person name="Grigoriev I.V."/>
            <person name="Debuchy R."/>
            <person name="Gladieux P."/>
            <person name="Hiltunen Thoren M."/>
            <person name="Johannesson H."/>
        </authorList>
    </citation>
    <scope>NUCLEOTIDE SEQUENCE</scope>
    <source>
        <strain evidence="3">PSN243</strain>
    </source>
</reference>
<dbReference type="SUPFAM" id="SSF52833">
    <property type="entry name" value="Thioredoxin-like"/>
    <property type="match status" value="1"/>
</dbReference>
<gene>
    <name evidence="3" type="ORF">QBC34DRAFT_398447</name>
</gene>
<dbReference type="InterPro" id="IPR004045">
    <property type="entry name" value="Glutathione_S-Trfase_N"/>
</dbReference>
<dbReference type="Proteomes" id="UP001321760">
    <property type="component" value="Unassembled WGS sequence"/>
</dbReference>
<name>A0AAV9GVF0_9PEZI</name>
<evidence type="ECO:0008006" key="5">
    <source>
        <dbReference type="Google" id="ProtNLM"/>
    </source>
</evidence>
<evidence type="ECO:0000313" key="3">
    <source>
        <dbReference type="EMBL" id="KAK4452336.1"/>
    </source>
</evidence>
<dbReference type="AlphaFoldDB" id="A0AAV9GVF0"/>